<proteinExistence type="predicted"/>
<dbReference type="PANTHER" id="PTHR22731:SF3">
    <property type="entry name" value="RIBONUCLEASES P_MRP PROTEIN SUBUNIT POP1"/>
    <property type="match status" value="1"/>
</dbReference>
<dbReference type="InParanoid" id="E4ZPE3"/>
<name>E4ZPE3_LEPMJ</name>
<feature type="domain" description="POPLD" evidence="6">
    <location>
        <begin position="638"/>
        <end position="743"/>
    </location>
</feature>
<evidence type="ECO:0000256" key="1">
    <source>
        <dbReference type="ARBA" id="ARBA00004123"/>
    </source>
</evidence>
<dbReference type="OMA" id="KALSPMC"/>
<dbReference type="GO" id="GO:0000172">
    <property type="term" value="C:ribonuclease MRP complex"/>
    <property type="evidence" value="ECO:0007669"/>
    <property type="project" value="InterPro"/>
</dbReference>
<dbReference type="HOGENOM" id="CLU_007205_0_0_1"/>
<dbReference type="GeneID" id="13282850"/>
<keyword evidence="2" id="KW-0819">tRNA processing</keyword>
<dbReference type="InterPro" id="IPR009723">
    <property type="entry name" value="Pop1_N"/>
</dbReference>
<dbReference type="eggNOG" id="KOG3322">
    <property type="taxonomic scope" value="Eukaryota"/>
</dbReference>
<feature type="domain" description="Pop1 N-terminal" evidence="5">
    <location>
        <begin position="156"/>
        <end position="377"/>
    </location>
</feature>
<dbReference type="AlphaFoldDB" id="E4ZPE3"/>
<evidence type="ECO:0000256" key="4">
    <source>
        <dbReference type="SAM" id="MobiDB-lite"/>
    </source>
</evidence>
<dbReference type="OrthoDB" id="442863at2759"/>
<reference evidence="9" key="1">
    <citation type="journal article" date="2011" name="Nat. Commun.">
        <title>Effector diversification within compartments of the Leptosphaeria maculans genome affected by Repeat-Induced Point mutations.</title>
        <authorList>
            <person name="Rouxel T."/>
            <person name="Grandaubert J."/>
            <person name="Hane J.K."/>
            <person name="Hoede C."/>
            <person name="van de Wouw A.P."/>
            <person name="Couloux A."/>
            <person name="Dominguez V."/>
            <person name="Anthouard V."/>
            <person name="Bally P."/>
            <person name="Bourras S."/>
            <person name="Cozijnsen A.J."/>
            <person name="Ciuffetti L.M."/>
            <person name="Degrave A."/>
            <person name="Dilmaghani A."/>
            <person name="Duret L."/>
            <person name="Fudal I."/>
            <person name="Goodwin S.B."/>
            <person name="Gout L."/>
            <person name="Glaser N."/>
            <person name="Linglin J."/>
            <person name="Kema G.H.J."/>
            <person name="Lapalu N."/>
            <person name="Lawrence C.B."/>
            <person name="May K."/>
            <person name="Meyer M."/>
            <person name="Ollivier B."/>
            <person name="Poulain J."/>
            <person name="Schoch C.L."/>
            <person name="Simon A."/>
            <person name="Spatafora J.W."/>
            <person name="Stachowiak A."/>
            <person name="Turgeon B.G."/>
            <person name="Tyler B.M."/>
            <person name="Vincent D."/>
            <person name="Weissenbach J."/>
            <person name="Amselem J."/>
            <person name="Quesneville H."/>
            <person name="Oliver R.P."/>
            <person name="Wincker P."/>
            <person name="Balesdent M.-H."/>
            <person name="Howlett B.J."/>
        </authorList>
    </citation>
    <scope>NUCLEOTIDE SEQUENCE [LARGE SCALE GENOMIC DNA]</scope>
    <source>
        <strain evidence="9">JN3 / isolate v23.1.3 / race Av1-4-5-6-7-8</strain>
    </source>
</reference>
<feature type="region of interest" description="Disordered" evidence="4">
    <location>
        <begin position="104"/>
        <end position="131"/>
    </location>
</feature>
<evidence type="ECO:0000256" key="2">
    <source>
        <dbReference type="ARBA" id="ARBA00022694"/>
    </source>
</evidence>
<dbReference type="STRING" id="985895.E4ZPE3"/>
<dbReference type="FunCoup" id="E4ZPE3">
    <property type="interactions" value="96"/>
</dbReference>
<organism evidence="9">
    <name type="scientific">Leptosphaeria maculans (strain JN3 / isolate v23.1.3 / race Av1-4-5-6-7-8)</name>
    <name type="common">Blackleg fungus</name>
    <name type="synonym">Phoma lingam</name>
    <dbReference type="NCBI Taxonomy" id="985895"/>
    <lineage>
        <taxon>Eukaryota</taxon>
        <taxon>Fungi</taxon>
        <taxon>Dikarya</taxon>
        <taxon>Ascomycota</taxon>
        <taxon>Pezizomycotina</taxon>
        <taxon>Dothideomycetes</taxon>
        <taxon>Pleosporomycetidae</taxon>
        <taxon>Pleosporales</taxon>
        <taxon>Pleosporineae</taxon>
        <taxon>Leptosphaeriaceae</taxon>
        <taxon>Plenodomus</taxon>
        <taxon>Plenodomus lingam/Leptosphaeria maculans species complex</taxon>
    </lineage>
</organism>
<gene>
    <name evidence="8" type="ORF">LEMA_P040690.1</name>
</gene>
<dbReference type="EMBL" id="FP929105">
    <property type="protein sequence ID" value="CBX93168.1"/>
    <property type="molecule type" value="Genomic_DNA"/>
</dbReference>
<feature type="compositionally biased region" description="Basic residues" evidence="4">
    <location>
        <begin position="120"/>
        <end position="129"/>
    </location>
</feature>
<protein>
    <submittedName>
        <fullName evidence="8">Similar to ribonuclease P complex subunit Pop1</fullName>
    </submittedName>
</protein>
<dbReference type="InterPro" id="IPR055079">
    <property type="entry name" value="POP1_C"/>
</dbReference>
<dbReference type="Pfam" id="PF06978">
    <property type="entry name" value="POP1_N"/>
    <property type="match status" value="1"/>
</dbReference>
<feature type="region of interest" description="Disordered" evidence="4">
    <location>
        <begin position="184"/>
        <end position="313"/>
    </location>
</feature>
<dbReference type="GO" id="GO:0005655">
    <property type="term" value="C:nucleolar ribonuclease P complex"/>
    <property type="evidence" value="ECO:0007669"/>
    <property type="project" value="InterPro"/>
</dbReference>
<dbReference type="InterPro" id="IPR012590">
    <property type="entry name" value="POPLD_dom"/>
</dbReference>
<dbReference type="InterPro" id="IPR039182">
    <property type="entry name" value="Pop1"/>
</dbReference>
<dbReference type="PANTHER" id="PTHR22731">
    <property type="entry name" value="RIBONUCLEASES P/MRP PROTEIN SUBUNIT POP1"/>
    <property type="match status" value="1"/>
</dbReference>
<accession>E4ZPE3</accession>
<evidence type="ECO:0000259" key="7">
    <source>
        <dbReference type="Pfam" id="PF22770"/>
    </source>
</evidence>
<dbReference type="Proteomes" id="UP000002668">
    <property type="component" value="Genome"/>
</dbReference>
<evidence type="ECO:0000259" key="6">
    <source>
        <dbReference type="Pfam" id="PF08170"/>
    </source>
</evidence>
<dbReference type="Pfam" id="PF22770">
    <property type="entry name" value="POP1_C"/>
    <property type="match status" value="1"/>
</dbReference>
<keyword evidence="3" id="KW-0539">Nucleus</keyword>
<feature type="domain" description="POP1 C-terminal" evidence="7">
    <location>
        <begin position="792"/>
        <end position="949"/>
    </location>
</feature>
<evidence type="ECO:0000313" key="9">
    <source>
        <dbReference type="Proteomes" id="UP000002668"/>
    </source>
</evidence>
<keyword evidence="9" id="KW-1185">Reference proteome</keyword>
<sequence length="951" mass="105697">MSVAGRSPHARPFGLNDGCIFVQSTCYRVYAKPNTANLSAGVSLARSADTDTRDSNFHKSGHLDIWTGQLHSGHHLLSHAPVSPVLRRAEYPHLELQGSGATIMADSSRKRKQTVDHGNHGNHGKRPRFLQKPQHNIAATPTRNAYPNGEINVKNFLKSHEVEIKSLEHAIKAAKQALTRRAFQDVPRELRRRTASHNPQRVPKRLRARSKQEAKEDNTPLARGTSGSGSGKGKIKFLRKEGREKSRQTWEERAKRRKVESSIEAPGKPESTKQPKQLTAAQATNVASGRRRTFPPLATPPTPPSRFRKRQKGKTWLPTHVWHSKRARMTDPKDPLWGFAIPLQPVVKAYRLTHRSATQRGAVAWDTSYMSTLGLEGAATSIINLLKSLNFATGSLENPWQDRGRAKRWMLGTRSWDGWICEREAIPPKKIALITAIWCVPDPQLPKRKLFIRVHPAAFPAVWNEVVRTAKVQKPCVTVQDLRYEIGSIEITGPAAAETLTSILVPIENTGAVGHAPQTLWGSLASTTDAASLPAGALLAFDISDPRLRDPPSTSPLLADQRSLDALTDILASWPIDTTQTTPSIFDRNARMAAARSMLSQKSINRRRSGCTLGEHPDIKPTDAQIPVLVYVSRASKTWTVLLPWKSVMAVWRSIMRYPVSTGGNPRFGGIKERRQVYFERSLPYFPYDCPGTDAGWAWELRERASRKHEWTKRPKGKRIEWTTIDLGNGRKGETGDPWACEWEYLLPEGINESGGKPGELRPLFQQLSLDEARNIVKEASSHVKDRHSARLLAVKISMIQRGTPTDCARVYRLPANNMELRARWLALMPQAGREAPPKKRSTYARSELPAHLQLKALARALTTPTEIQGGPPKAGEQDYPVVPDEEDLIGFVTTGNYNLCEGIPTAVANVALDRIMCAVKEGGGLAAENRLCIVRQAGSTIGRLARWEAV</sequence>
<comment type="subcellular location">
    <subcellularLocation>
        <location evidence="1">Nucleus</location>
    </subcellularLocation>
</comment>
<feature type="compositionally biased region" description="Basic and acidic residues" evidence="4">
    <location>
        <begin position="238"/>
        <end position="254"/>
    </location>
</feature>
<dbReference type="GO" id="GO:0001682">
    <property type="term" value="P:tRNA 5'-leader removal"/>
    <property type="evidence" value="ECO:0007669"/>
    <property type="project" value="InterPro"/>
</dbReference>
<dbReference type="VEuPathDB" id="FungiDB:LEMA_P040690.1"/>
<evidence type="ECO:0000313" key="8">
    <source>
        <dbReference type="EMBL" id="CBX93168.1"/>
    </source>
</evidence>
<feature type="compositionally biased region" description="Polar residues" evidence="4">
    <location>
        <begin position="272"/>
        <end position="287"/>
    </location>
</feature>
<dbReference type="Pfam" id="PF08170">
    <property type="entry name" value="POPLD"/>
    <property type="match status" value="1"/>
</dbReference>
<evidence type="ECO:0000259" key="5">
    <source>
        <dbReference type="Pfam" id="PF06978"/>
    </source>
</evidence>
<evidence type="ECO:0000256" key="3">
    <source>
        <dbReference type="ARBA" id="ARBA00023242"/>
    </source>
</evidence>